<keyword evidence="3" id="KW-0809">Transit peptide</keyword>
<evidence type="ECO:0000256" key="8">
    <source>
        <dbReference type="ARBA" id="ARBA00035344"/>
    </source>
</evidence>
<comment type="similarity">
    <text evidence="2">Belongs to the mitochondrion-specific ribosomal protein mS26 family.</text>
</comment>
<organism evidence="10">
    <name type="scientific">Culex pipiens</name>
    <name type="common">House mosquito</name>
    <dbReference type="NCBI Taxonomy" id="7175"/>
    <lineage>
        <taxon>Eukaryota</taxon>
        <taxon>Metazoa</taxon>
        <taxon>Ecdysozoa</taxon>
        <taxon>Arthropoda</taxon>
        <taxon>Hexapoda</taxon>
        <taxon>Insecta</taxon>
        <taxon>Pterygota</taxon>
        <taxon>Neoptera</taxon>
        <taxon>Endopterygota</taxon>
        <taxon>Diptera</taxon>
        <taxon>Nematocera</taxon>
        <taxon>Culicoidea</taxon>
        <taxon>Culicidae</taxon>
        <taxon>Culicinae</taxon>
        <taxon>Culicini</taxon>
        <taxon>Culex</taxon>
        <taxon>Culex</taxon>
    </lineage>
</organism>
<dbReference type="PANTHER" id="PTHR21035">
    <property type="entry name" value="28S RIBOSOMAL PROTEIN S26, MITOCHONDRIAL"/>
    <property type="match status" value="1"/>
</dbReference>
<evidence type="ECO:0000256" key="4">
    <source>
        <dbReference type="ARBA" id="ARBA00022980"/>
    </source>
</evidence>
<evidence type="ECO:0000256" key="1">
    <source>
        <dbReference type="ARBA" id="ARBA00004173"/>
    </source>
</evidence>
<dbReference type="GO" id="GO:0005763">
    <property type="term" value="C:mitochondrial small ribosomal subunit"/>
    <property type="evidence" value="ECO:0007669"/>
    <property type="project" value="InterPro"/>
</dbReference>
<dbReference type="InterPro" id="IPR026140">
    <property type="entry name" value="Ribosomal_mS26"/>
</dbReference>
<comment type="subcellular location">
    <subcellularLocation>
        <location evidence="1">Mitochondrion</location>
    </subcellularLocation>
</comment>
<evidence type="ECO:0000256" key="6">
    <source>
        <dbReference type="ARBA" id="ARBA00023274"/>
    </source>
</evidence>
<keyword evidence="5" id="KW-0496">Mitochondrion</keyword>
<dbReference type="PANTHER" id="PTHR21035:SF2">
    <property type="entry name" value="SMALL RIBOSOMAL SUBUNIT PROTEIN MS26"/>
    <property type="match status" value="1"/>
</dbReference>
<keyword evidence="6" id="KW-0687">Ribonucleoprotein</keyword>
<evidence type="ECO:0000256" key="7">
    <source>
        <dbReference type="ARBA" id="ARBA00035138"/>
    </source>
</evidence>
<protein>
    <recommendedName>
        <fullName evidence="7">Small ribosomal subunit protein mS26</fullName>
    </recommendedName>
    <alternativeName>
        <fullName evidence="8">28S ribosomal protein S26, mitochondrial</fullName>
    </alternativeName>
</protein>
<proteinExistence type="inferred from homology"/>
<sequence>MSSFSTAASLLASRCLVSPLQHQTAATSQTLLQYTAVRFRRKPRWLGTAKSKLFRVPERRQQIEEERVELMRLHNNYHTQIKAVRRFLIDEVEAFKLVSRAGMVIQTPEEAEAEWEEVQRINEEWNRSVAEVREKRLAEEREQRKTFILERLVAKEARDQERQERVEARVRAEKEQGKTFITRDNIDQAIERALVQPTSYNFAIDSNGNLHRQDDEVTSQEAKSP</sequence>
<evidence type="ECO:0000256" key="3">
    <source>
        <dbReference type="ARBA" id="ARBA00022946"/>
    </source>
</evidence>
<dbReference type="EMBL" id="HBUE01257356">
    <property type="protein sequence ID" value="CAG6557165.1"/>
    <property type="molecule type" value="Transcribed_RNA"/>
</dbReference>
<accession>A0A8D8D669</accession>
<keyword evidence="4 10" id="KW-0689">Ribosomal protein</keyword>
<dbReference type="AlphaFoldDB" id="A0A8D8D669"/>
<feature type="region of interest" description="Disordered" evidence="9">
    <location>
        <begin position="203"/>
        <end position="225"/>
    </location>
</feature>
<evidence type="ECO:0000313" key="10">
    <source>
        <dbReference type="EMBL" id="CAG6505861.1"/>
    </source>
</evidence>
<dbReference type="EMBL" id="HBUE01152350">
    <property type="protein sequence ID" value="CAG6505861.1"/>
    <property type="molecule type" value="Transcribed_RNA"/>
</dbReference>
<evidence type="ECO:0000256" key="9">
    <source>
        <dbReference type="SAM" id="MobiDB-lite"/>
    </source>
</evidence>
<name>A0A8D8D669_CULPI</name>
<evidence type="ECO:0000256" key="2">
    <source>
        <dbReference type="ARBA" id="ARBA00009672"/>
    </source>
</evidence>
<reference evidence="10" key="1">
    <citation type="submission" date="2021-05" db="EMBL/GenBank/DDBJ databases">
        <authorList>
            <person name="Alioto T."/>
            <person name="Alioto T."/>
            <person name="Gomez Garrido J."/>
        </authorList>
    </citation>
    <scope>NUCLEOTIDE SEQUENCE</scope>
</reference>
<dbReference type="Pfam" id="PF14943">
    <property type="entry name" value="MRP-S26"/>
    <property type="match status" value="1"/>
</dbReference>
<evidence type="ECO:0000256" key="5">
    <source>
        <dbReference type="ARBA" id="ARBA00023128"/>
    </source>
</evidence>